<evidence type="ECO:0000256" key="1">
    <source>
        <dbReference type="ARBA" id="ARBA00022448"/>
    </source>
</evidence>
<dbReference type="SUPFAM" id="SSF52343">
    <property type="entry name" value="Ferredoxin reductase-like, C-terminal NADP-linked domain"/>
    <property type="match status" value="1"/>
</dbReference>
<feature type="domain" description="Flavodoxin-like" evidence="11">
    <location>
        <begin position="65"/>
        <end position="203"/>
    </location>
</feature>
<comment type="function">
    <text evidence="10">Component of the sulfite reductase complex that catalyzes the 6-electron reduction of sulfite to sulfide. This is one of several activities required for the biosynthesis of L-cysteine from sulfate. The flavoprotein component catalyzes the electron flow from NADPH -&gt; FAD -&gt; FMN to the hemoprotein component.</text>
</comment>
<evidence type="ECO:0000256" key="9">
    <source>
        <dbReference type="ARBA" id="ARBA00023192"/>
    </source>
</evidence>
<evidence type="ECO:0000256" key="6">
    <source>
        <dbReference type="ARBA" id="ARBA00022857"/>
    </source>
</evidence>
<dbReference type="EC" id="1.8.1.2" evidence="10"/>
<dbReference type="PANTHER" id="PTHR19384:SF128">
    <property type="entry name" value="NADPH OXIDOREDUCTASE A"/>
    <property type="match status" value="1"/>
</dbReference>
<keyword evidence="6 10" id="KW-0521">NADP</keyword>
<dbReference type="Proteomes" id="UP001301869">
    <property type="component" value="Chromosome"/>
</dbReference>
<organism evidence="13 14">
    <name type="scientific">Halomonas piscis</name>
    <dbReference type="NCBI Taxonomy" id="3031727"/>
    <lineage>
        <taxon>Bacteria</taxon>
        <taxon>Pseudomonadati</taxon>
        <taxon>Pseudomonadota</taxon>
        <taxon>Gammaproteobacteria</taxon>
        <taxon>Oceanospirillales</taxon>
        <taxon>Halomonadaceae</taxon>
        <taxon>Halomonas</taxon>
    </lineage>
</organism>
<dbReference type="InterPro" id="IPR008254">
    <property type="entry name" value="Flavodoxin/NO_synth"/>
</dbReference>
<comment type="pathway">
    <text evidence="10">Sulfur metabolism; hydrogen sulfide biosynthesis; hydrogen sulfide from sulfite (NADPH route): step 1/1.</text>
</comment>
<evidence type="ECO:0000259" key="12">
    <source>
        <dbReference type="PROSITE" id="PS51384"/>
    </source>
</evidence>
<keyword evidence="3 10" id="KW-0285">Flavoprotein</keyword>
<keyword evidence="5 10" id="KW-0274">FAD</keyword>
<dbReference type="InterPro" id="IPR001094">
    <property type="entry name" value="Flavdoxin-like"/>
</dbReference>
<keyword evidence="4 10" id="KW-0288">FMN</keyword>
<dbReference type="InterPro" id="IPR017927">
    <property type="entry name" value="FAD-bd_FR_type"/>
</dbReference>
<dbReference type="Gene3D" id="1.20.990.10">
    <property type="entry name" value="NADPH-cytochrome p450 Reductase, Chain A, domain 3"/>
    <property type="match status" value="1"/>
</dbReference>
<proteinExistence type="predicted"/>
<dbReference type="PRINTS" id="PR00369">
    <property type="entry name" value="FLAVODOXIN"/>
</dbReference>
<dbReference type="Pfam" id="PF00258">
    <property type="entry name" value="Flavodoxin_1"/>
    <property type="match status" value="1"/>
</dbReference>
<evidence type="ECO:0000256" key="4">
    <source>
        <dbReference type="ARBA" id="ARBA00022643"/>
    </source>
</evidence>
<comment type="cofactor">
    <cofactor evidence="10">
        <name>FAD</name>
        <dbReference type="ChEBI" id="CHEBI:57692"/>
    </cofactor>
    <text evidence="10">Binds 1 FAD per subunit.</text>
</comment>
<evidence type="ECO:0000256" key="3">
    <source>
        <dbReference type="ARBA" id="ARBA00022630"/>
    </source>
</evidence>
<dbReference type="InterPro" id="IPR001433">
    <property type="entry name" value="OxRdtase_FAD/NAD-bd"/>
</dbReference>
<dbReference type="InterPro" id="IPR023173">
    <property type="entry name" value="NADPH_Cyt_P450_Rdtase_alpha"/>
</dbReference>
<dbReference type="Gene3D" id="2.40.30.10">
    <property type="entry name" value="Translation factors"/>
    <property type="match status" value="1"/>
</dbReference>
<name>A0ABY9Z135_9GAMM</name>
<protein>
    <recommendedName>
        <fullName evidence="10">Sulfite reductase [NADPH] flavoprotein alpha-component</fullName>
        <shortName evidence="10">SiR-FP</shortName>
        <ecNumber evidence="10">1.8.1.2</ecNumber>
    </recommendedName>
</protein>
<accession>A0ABY9Z135</accession>
<evidence type="ECO:0000256" key="7">
    <source>
        <dbReference type="ARBA" id="ARBA00022982"/>
    </source>
</evidence>
<evidence type="ECO:0000256" key="8">
    <source>
        <dbReference type="ARBA" id="ARBA00023002"/>
    </source>
</evidence>
<evidence type="ECO:0000313" key="14">
    <source>
        <dbReference type="Proteomes" id="UP001301869"/>
    </source>
</evidence>
<feature type="domain" description="FAD-binding FR-type" evidence="12">
    <location>
        <begin position="235"/>
        <end position="450"/>
    </location>
</feature>
<dbReference type="SUPFAM" id="SSF52218">
    <property type="entry name" value="Flavoproteins"/>
    <property type="match status" value="1"/>
</dbReference>
<evidence type="ECO:0000313" key="13">
    <source>
        <dbReference type="EMBL" id="WNK20391.1"/>
    </source>
</evidence>
<keyword evidence="14" id="KW-1185">Reference proteome</keyword>
<dbReference type="PROSITE" id="PS51384">
    <property type="entry name" value="FAD_FR"/>
    <property type="match status" value="1"/>
</dbReference>
<dbReference type="Gene3D" id="3.40.50.360">
    <property type="match status" value="1"/>
</dbReference>
<dbReference type="CDD" id="cd06199">
    <property type="entry name" value="SiR"/>
    <property type="match status" value="1"/>
</dbReference>
<evidence type="ECO:0000259" key="11">
    <source>
        <dbReference type="PROSITE" id="PS50902"/>
    </source>
</evidence>
<dbReference type="InterPro" id="IPR029039">
    <property type="entry name" value="Flavoprotein-like_sf"/>
</dbReference>
<comment type="catalytic activity">
    <reaction evidence="10">
        <text>hydrogen sulfide + 3 NADP(+) + 3 H2O = sulfite + 3 NADPH + 4 H(+)</text>
        <dbReference type="Rhea" id="RHEA:13801"/>
        <dbReference type="ChEBI" id="CHEBI:15377"/>
        <dbReference type="ChEBI" id="CHEBI:15378"/>
        <dbReference type="ChEBI" id="CHEBI:17359"/>
        <dbReference type="ChEBI" id="CHEBI:29919"/>
        <dbReference type="ChEBI" id="CHEBI:57783"/>
        <dbReference type="ChEBI" id="CHEBI:58349"/>
        <dbReference type="EC" id="1.8.1.2"/>
    </reaction>
</comment>
<evidence type="ECO:0000256" key="5">
    <source>
        <dbReference type="ARBA" id="ARBA00022827"/>
    </source>
</evidence>
<dbReference type="InterPro" id="IPR003097">
    <property type="entry name" value="CysJ-like_FAD-binding"/>
</dbReference>
<dbReference type="SUPFAM" id="SSF63380">
    <property type="entry name" value="Riboflavin synthase domain-like"/>
    <property type="match status" value="1"/>
</dbReference>
<dbReference type="PROSITE" id="PS50902">
    <property type="entry name" value="FLAVODOXIN_LIKE"/>
    <property type="match status" value="1"/>
</dbReference>
<dbReference type="PIRSF" id="PIRSF000207">
    <property type="entry name" value="SiR-FP_CysJ"/>
    <property type="match status" value="1"/>
</dbReference>
<dbReference type="Pfam" id="PF00175">
    <property type="entry name" value="NAD_binding_1"/>
    <property type="match status" value="1"/>
</dbReference>
<keyword evidence="9 10" id="KW-0198">Cysteine biosynthesis</keyword>
<sequence>MNIDPSNSPLSAEQANGLNRLIETLAPHQFDWLAGFIAGHQAATAGAQPSASPGAGEADASLPSLTVLYGSQTGNGEGLAETLGEKANALGINARVLDMADFKPRQLKSESFVAVIASTHGEGDPPDNALDLYEFIHGRKAPSLKHLKYAVLSLGDTSYEHFCQTGKDFDAAFARLGATAVVDRADCDVDYDDDADAWFTALLEQLQNEAGASGIPTTSRVENAPAAETATYSRRYPFMAEVLDSQGLNGRGSSKETRHIELALEDSGLAYQPGDSLGIYPQNDPALVAAIIEALALNPDAPVTAGDVDTTLAVALKHHRELTLLTRPVVEKWAALSGDETLAERLGDNKALTEWLYGRDVLDLVQGSPVNSVDAQTLVDTLRKLPPRLYSIASSQSAVDDEVHLTVAAVRYENEGRDRGGVASTWLADRLTDDTAVPVYIEANKHFRLPEDDAAPVIMIGPGTGIAPFRAFMQEREEREAEGNNWLLFGDRHFHTDFLYQSEWLAWRRQGLVDRIDVAFSRDQGEKVYVQQRLRENADDVWRWLERGAYLYVCGDAERMAPDVHQALLDVVMQESGKNLEDATDYLRELTRQKRYQRDIY</sequence>
<dbReference type="PRINTS" id="PR00371">
    <property type="entry name" value="FPNCR"/>
</dbReference>
<dbReference type="Pfam" id="PF00667">
    <property type="entry name" value="FAD_binding_1"/>
    <property type="match status" value="1"/>
</dbReference>
<dbReference type="InterPro" id="IPR010199">
    <property type="entry name" value="CysJ"/>
</dbReference>
<dbReference type="RefSeq" id="WP_311884028.1">
    <property type="nucleotide sequence ID" value="NZ_CP119391.1"/>
</dbReference>
<dbReference type="InterPro" id="IPR017938">
    <property type="entry name" value="Riboflavin_synthase-like_b-brl"/>
</dbReference>
<evidence type="ECO:0000256" key="2">
    <source>
        <dbReference type="ARBA" id="ARBA00022605"/>
    </source>
</evidence>
<gene>
    <name evidence="13" type="ORF">P1P91_01510</name>
</gene>
<dbReference type="InterPro" id="IPR001709">
    <property type="entry name" value="Flavoprot_Pyr_Nucl_cyt_Rdtase"/>
</dbReference>
<dbReference type="PANTHER" id="PTHR19384">
    <property type="entry name" value="NITRIC OXIDE SYNTHASE-RELATED"/>
    <property type="match status" value="1"/>
</dbReference>
<dbReference type="GO" id="GO:0004783">
    <property type="term" value="F:sulfite reductase (NADPH) activity"/>
    <property type="evidence" value="ECO:0007669"/>
    <property type="project" value="UniProtKB-EC"/>
</dbReference>
<evidence type="ECO:0000256" key="10">
    <source>
        <dbReference type="PIRNR" id="PIRNR000207"/>
    </source>
</evidence>
<dbReference type="NCBIfam" id="TIGR01931">
    <property type="entry name" value="cysJ"/>
    <property type="match status" value="1"/>
</dbReference>
<comment type="cofactor">
    <cofactor evidence="10">
        <name>FMN</name>
        <dbReference type="ChEBI" id="CHEBI:58210"/>
    </cofactor>
    <text evidence="10">Binds 1 FMN per subunit.</text>
</comment>
<dbReference type="Gene3D" id="3.40.50.80">
    <property type="entry name" value="Nucleotide-binding domain of ferredoxin-NADP reductase (FNR) module"/>
    <property type="match status" value="1"/>
</dbReference>
<reference evidence="13 14" key="1">
    <citation type="submission" date="2023-03" db="EMBL/GenBank/DDBJ databases">
        <title>Halomonas sp. nov., isolated from Korean tranditional fermented seafood 'Jeotgal'.</title>
        <authorList>
            <person name="Kim B."/>
            <person name="Shin N.-R."/>
        </authorList>
    </citation>
    <scope>NUCLEOTIDE SEQUENCE [LARGE SCALE GENOMIC DNA]</scope>
    <source>
        <strain evidence="13 14">SG2L-4</strain>
    </source>
</reference>
<keyword evidence="1 10" id="KW-0813">Transport</keyword>
<comment type="subunit">
    <text evidence="10">Alpha(8)-beta(8). The alpha component is a flavoprotein, the beta component is a hemoprotein.</text>
</comment>
<keyword evidence="7 10" id="KW-0249">Electron transport</keyword>
<dbReference type="InterPro" id="IPR039261">
    <property type="entry name" value="FNR_nucleotide-bd"/>
</dbReference>
<keyword evidence="2 10" id="KW-0028">Amino-acid biosynthesis</keyword>
<dbReference type="EMBL" id="CP119391">
    <property type="protein sequence ID" value="WNK20391.1"/>
    <property type="molecule type" value="Genomic_DNA"/>
</dbReference>
<keyword evidence="8 10" id="KW-0560">Oxidoreductase</keyword>